<dbReference type="PANTHER" id="PTHR30590">
    <property type="entry name" value="INNER MEMBRANE PROTEIN"/>
    <property type="match status" value="1"/>
</dbReference>
<name>A0ABU1VVB9_9GAMM</name>
<feature type="transmembrane region" description="Helical" evidence="1">
    <location>
        <begin position="57"/>
        <end position="84"/>
    </location>
</feature>
<dbReference type="InterPro" id="IPR007349">
    <property type="entry name" value="DUF418"/>
</dbReference>
<accession>A0ABU1VVB9</accession>
<keyword evidence="1" id="KW-0472">Membrane</keyword>
<feature type="transmembrane region" description="Helical" evidence="1">
    <location>
        <begin position="261"/>
        <end position="280"/>
    </location>
</feature>
<feature type="transmembrane region" description="Helical" evidence="1">
    <location>
        <begin position="233"/>
        <end position="255"/>
    </location>
</feature>
<keyword evidence="1" id="KW-1133">Transmembrane helix</keyword>
<feature type="transmembrane region" description="Helical" evidence="1">
    <location>
        <begin position="20"/>
        <end position="37"/>
    </location>
</feature>
<evidence type="ECO:0000259" key="2">
    <source>
        <dbReference type="Pfam" id="PF04235"/>
    </source>
</evidence>
<sequence length="382" mass="43731">MDAVSPLSARMHLFDALRGFAVLMILFANVFAFAYPLELAEKAGLSDAMPLLSQLQYQLYLLLIRGKFISLLTLLFGASLYLLWRQSCESGARLQARMLALLLIGFCHAIFIWSGDILLMYAVVALGLLWQQVLHWTPDQQLRYAKIYLVAGLIIPALLWQGPSGQTITPEEISQLITLYTGPYLGQLWQQIQYVGLIALDLLLVSYWWCGGMMLLAIWGMQSDWQLLLKKHFYTLLLLAFGCALLPLLWTGLAVQGQIPLPFQIVSDLCFALIYIRLFMLIAPALPKMIELLRHCGRCSLSLYLWQSLLMVLLFRWVYPEWFGSLDRLALTGIAAGFLALQLLWVQLFYKKGHLWWFEQLYRRLSVALENKMALAETQRRS</sequence>
<dbReference type="InterPro" id="IPR052529">
    <property type="entry name" value="Bact_Transport_Assoc"/>
</dbReference>
<evidence type="ECO:0000313" key="3">
    <source>
        <dbReference type="EMBL" id="MDR7119657.1"/>
    </source>
</evidence>
<feature type="transmembrane region" description="Helical" evidence="1">
    <location>
        <begin position="96"/>
        <end position="113"/>
    </location>
</feature>
<proteinExistence type="predicted"/>
<feature type="transmembrane region" description="Helical" evidence="1">
    <location>
        <begin position="301"/>
        <end position="319"/>
    </location>
</feature>
<evidence type="ECO:0000256" key="1">
    <source>
        <dbReference type="SAM" id="Phobius"/>
    </source>
</evidence>
<feature type="transmembrane region" description="Helical" evidence="1">
    <location>
        <begin position="119"/>
        <end position="137"/>
    </location>
</feature>
<feature type="transmembrane region" description="Helical" evidence="1">
    <location>
        <begin position="144"/>
        <end position="162"/>
    </location>
</feature>
<dbReference type="RefSeq" id="WP_310274368.1">
    <property type="nucleotide sequence ID" value="NZ_JAVDWR010000001.1"/>
</dbReference>
<reference evidence="3 4" key="1">
    <citation type="submission" date="2023-07" db="EMBL/GenBank/DDBJ databases">
        <title>Sorghum-associated microbial communities from plants grown in Nebraska, USA.</title>
        <authorList>
            <person name="Schachtman D."/>
        </authorList>
    </citation>
    <scope>NUCLEOTIDE SEQUENCE [LARGE SCALE GENOMIC DNA]</scope>
    <source>
        <strain evidence="3 4">4138</strain>
    </source>
</reference>
<evidence type="ECO:0000313" key="4">
    <source>
        <dbReference type="Proteomes" id="UP001257909"/>
    </source>
</evidence>
<keyword evidence="1" id="KW-0812">Transmembrane</keyword>
<gene>
    <name evidence="3" type="ORF">J2W69_000572</name>
</gene>
<comment type="caution">
    <text evidence="3">The sequence shown here is derived from an EMBL/GenBank/DDBJ whole genome shotgun (WGS) entry which is preliminary data.</text>
</comment>
<keyword evidence="4" id="KW-1185">Reference proteome</keyword>
<organism evidence="3 4">
    <name type="scientific">Rheinheimera soli</name>
    <dbReference type="NCBI Taxonomy" id="443616"/>
    <lineage>
        <taxon>Bacteria</taxon>
        <taxon>Pseudomonadati</taxon>
        <taxon>Pseudomonadota</taxon>
        <taxon>Gammaproteobacteria</taxon>
        <taxon>Chromatiales</taxon>
        <taxon>Chromatiaceae</taxon>
        <taxon>Rheinheimera</taxon>
    </lineage>
</organism>
<feature type="domain" description="DUF418" evidence="2">
    <location>
        <begin position="229"/>
        <end position="366"/>
    </location>
</feature>
<protein>
    <recommendedName>
        <fullName evidence="2">DUF418 domain-containing protein</fullName>
    </recommendedName>
</protein>
<dbReference type="PANTHER" id="PTHR30590:SF2">
    <property type="entry name" value="INNER MEMBRANE PROTEIN"/>
    <property type="match status" value="1"/>
</dbReference>
<feature type="transmembrane region" description="Helical" evidence="1">
    <location>
        <begin position="194"/>
        <end position="221"/>
    </location>
</feature>
<dbReference type="EMBL" id="JAVDWR010000001">
    <property type="protein sequence ID" value="MDR7119657.1"/>
    <property type="molecule type" value="Genomic_DNA"/>
</dbReference>
<feature type="transmembrane region" description="Helical" evidence="1">
    <location>
        <begin position="331"/>
        <end position="350"/>
    </location>
</feature>
<dbReference type="Proteomes" id="UP001257909">
    <property type="component" value="Unassembled WGS sequence"/>
</dbReference>
<dbReference type="Pfam" id="PF04235">
    <property type="entry name" value="DUF418"/>
    <property type="match status" value="1"/>
</dbReference>